<dbReference type="Gene3D" id="3.50.4.10">
    <property type="entry name" value="Hepatocyte Growth Factor"/>
    <property type="match status" value="2"/>
</dbReference>
<dbReference type="Pfam" id="PF00024">
    <property type="entry name" value="PAN_1"/>
    <property type="match status" value="2"/>
</dbReference>
<evidence type="ECO:0000313" key="6">
    <source>
        <dbReference type="Proteomes" id="UP000821866"/>
    </source>
</evidence>
<accession>A0A9J6ELY8</accession>
<dbReference type="SMART" id="SM00241">
    <property type="entry name" value="ZP"/>
    <property type="match status" value="1"/>
</dbReference>
<dbReference type="EMBL" id="JABSTU010000003">
    <property type="protein sequence ID" value="KAH8035358.1"/>
    <property type="molecule type" value="Genomic_DNA"/>
</dbReference>
<sequence>MTGGERRLGVSFRGCLGGRKVDEAASRGSDPGTLSGVEKTVLCRRAWTEAGHGWRVPSLTKNHLNHVSRGFKTKDMRSRIGGLALTIRTAAVLCLVLEAGAMAVPQARELPTLRDVQFWNKPPVHSRNEQCPQGEDTVTFEKMVAMKPGSRRLSPMFAPREDFRSRGAVTLDCLRRCQASPRCLGVVVNYEHNACFAATALDDEDVANTLGSATDQPNLVPASDRSNYFAKMCVHGPACDKDWVMERVPDKELRGFDDRVVSGVPSCQRCQELCLHESSFPCRSGEFDGRARECRLSSQDRRSQPSSFVPAQGPHVHYFENLCLPPSSGQASNCDYELHKDVDLRRADQVRSAFSADQCRSLCETSREFACRSYSFAPAAGVCAMSGDDTVSLGGFALRMTPGVGYYQRPACPEPVQLSCTRESMALTLHTKDPFAGRIYPRDEASGCDIQGRGSRETTLVMGLMDRRCGVSEDDRGRFTSTIVIQQHPVIQQKGDRIVKLFCIFDTGNRTVTNTYKVLVGGVGPASRLPGVVNATAPAPNVRLRITDRAGVDVAGAKLGDELFLRIEMDDDSVFGLFARNLVATSGQNDDSIVLIDSSGCPTDKNIFPALEKLPGDKTRTLQSRFEAFKFADDVVVRFQVTVQFCLHECAPATCTSTGARSFGKRRRRRRMYFQPLGLQRRMSRRSATRTTPKSGAEAPNATTPVAATSSAKSNGAKKHILPTMPLPEYPLQREIIVQGIAGGATDSGVFSSRDRTSRSDSRMVCATPSVLTAAVVAAFLVQLALIAACLSCVALARRCGEKRRGHMDDDEDDEEAAAATTAASSRVTSLRAPPPRRVWTSSYR</sequence>
<dbReference type="PANTHER" id="PTHR47327:SF1">
    <property type="entry name" value="RE15579P"/>
    <property type="match status" value="1"/>
</dbReference>
<feature type="domain" description="ZP" evidence="4">
    <location>
        <begin position="419"/>
        <end position="662"/>
    </location>
</feature>
<dbReference type="GO" id="GO:0009653">
    <property type="term" value="P:anatomical structure morphogenesis"/>
    <property type="evidence" value="ECO:0007669"/>
    <property type="project" value="TreeGrafter"/>
</dbReference>
<evidence type="ECO:0000259" key="3">
    <source>
        <dbReference type="PROSITE" id="PS50948"/>
    </source>
</evidence>
<reference evidence="5" key="1">
    <citation type="journal article" date="2020" name="Cell">
        <title>Large-Scale Comparative Analyses of Tick Genomes Elucidate Their Genetic Diversity and Vector Capacities.</title>
        <authorList>
            <consortium name="Tick Genome and Microbiome Consortium (TIGMIC)"/>
            <person name="Jia N."/>
            <person name="Wang J."/>
            <person name="Shi W."/>
            <person name="Du L."/>
            <person name="Sun Y."/>
            <person name="Zhan W."/>
            <person name="Jiang J.F."/>
            <person name="Wang Q."/>
            <person name="Zhang B."/>
            <person name="Ji P."/>
            <person name="Bell-Sakyi L."/>
            <person name="Cui X.M."/>
            <person name="Yuan T.T."/>
            <person name="Jiang B.G."/>
            <person name="Yang W.F."/>
            <person name="Lam T.T."/>
            <person name="Chang Q.C."/>
            <person name="Ding S.J."/>
            <person name="Wang X.J."/>
            <person name="Zhu J.G."/>
            <person name="Ruan X.D."/>
            <person name="Zhao L."/>
            <person name="Wei J.T."/>
            <person name="Ye R.Z."/>
            <person name="Que T.C."/>
            <person name="Du C.H."/>
            <person name="Zhou Y.H."/>
            <person name="Cheng J.X."/>
            <person name="Dai P.F."/>
            <person name="Guo W.B."/>
            <person name="Han X.H."/>
            <person name="Huang E.J."/>
            <person name="Li L.F."/>
            <person name="Wei W."/>
            <person name="Gao Y.C."/>
            <person name="Liu J.Z."/>
            <person name="Shao H.Z."/>
            <person name="Wang X."/>
            <person name="Wang C.C."/>
            <person name="Yang T.C."/>
            <person name="Huo Q.B."/>
            <person name="Li W."/>
            <person name="Chen H.Y."/>
            <person name="Chen S.E."/>
            <person name="Zhou L.G."/>
            <person name="Ni X.B."/>
            <person name="Tian J.H."/>
            <person name="Sheng Y."/>
            <person name="Liu T."/>
            <person name="Pan Y.S."/>
            <person name="Xia L.Y."/>
            <person name="Li J."/>
            <person name="Zhao F."/>
            <person name="Cao W.C."/>
        </authorList>
    </citation>
    <scope>NUCLEOTIDE SEQUENCE</scope>
    <source>
        <strain evidence="5">Rmic-2018</strain>
    </source>
</reference>
<keyword evidence="2" id="KW-1133">Transmembrane helix</keyword>
<name>A0A9J6ELY8_RHIMP</name>
<dbReference type="PROSITE" id="PS51034">
    <property type="entry name" value="ZP_2"/>
    <property type="match status" value="1"/>
</dbReference>
<evidence type="ECO:0000256" key="1">
    <source>
        <dbReference type="SAM" id="MobiDB-lite"/>
    </source>
</evidence>
<dbReference type="InterPro" id="IPR003609">
    <property type="entry name" value="Pan_app"/>
</dbReference>
<organism evidence="5 6">
    <name type="scientific">Rhipicephalus microplus</name>
    <name type="common">Cattle tick</name>
    <name type="synonym">Boophilus microplus</name>
    <dbReference type="NCBI Taxonomy" id="6941"/>
    <lineage>
        <taxon>Eukaryota</taxon>
        <taxon>Metazoa</taxon>
        <taxon>Ecdysozoa</taxon>
        <taxon>Arthropoda</taxon>
        <taxon>Chelicerata</taxon>
        <taxon>Arachnida</taxon>
        <taxon>Acari</taxon>
        <taxon>Parasitiformes</taxon>
        <taxon>Ixodida</taxon>
        <taxon>Ixodoidea</taxon>
        <taxon>Ixodidae</taxon>
        <taxon>Rhipicephalinae</taxon>
        <taxon>Rhipicephalus</taxon>
        <taxon>Boophilus</taxon>
    </lineage>
</organism>
<dbReference type="SMART" id="SM00473">
    <property type="entry name" value="PAN_AP"/>
    <property type="match status" value="2"/>
</dbReference>
<dbReference type="CDD" id="cd01099">
    <property type="entry name" value="PAN_AP_HGF"/>
    <property type="match status" value="1"/>
</dbReference>
<evidence type="ECO:0000313" key="5">
    <source>
        <dbReference type="EMBL" id="KAH8035358.1"/>
    </source>
</evidence>
<feature type="domain" description="Apple" evidence="3">
    <location>
        <begin position="239"/>
        <end position="323"/>
    </location>
</feature>
<dbReference type="Proteomes" id="UP000821866">
    <property type="component" value="Chromosome 11"/>
</dbReference>
<dbReference type="Pfam" id="PF25057">
    <property type="entry name" value="CUT_N"/>
    <property type="match status" value="1"/>
</dbReference>
<proteinExistence type="predicted"/>
<dbReference type="InterPro" id="IPR001507">
    <property type="entry name" value="ZP_dom"/>
</dbReference>
<dbReference type="PROSITE" id="PS50948">
    <property type="entry name" value="PAN"/>
    <property type="match status" value="2"/>
</dbReference>
<dbReference type="InterPro" id="IPR056953">
    <property type="entry name" value="CUT_N"/>
</dbReference>
<keyword evidence="2" id="KW-0812">Transmembrane</keyword>
<evidence type="ECO:0000256" key="2">
    <source>
        <dbReference type="SAM" id="Phobius"/>
    </source>
</evidence>
<dbReference type="PANTHER" id="PTHR47327">
    <property type="entry name" value="FI18240P1-RELATED"/>
    <property type="match status" value="1"/>
</dbReference>
<dbReference type="SUPFAM" id="SSF57414">
    <property type="entry name" value="Hairpin loop containing domain-like"/>
    <property type="match status" value="2"/>
</dbReference>
<feature type="compositionally biased region" description="Polar residues" evidence="1">
    <location>
        <begin position="701"/>
        <end position="714"/>
    </location>
</feature>
<feature type="transmembrane region" description="Helical" evidence="2">
    <location>
        <begin position="771"/>
        <end position="797"/>
    </location>
</feature>
<keyword evidence="6" id="KW-1185">Reference proteome</keyword>
<reference evidence="5" key="2">
    <citation type="submission" date="2021-09" db="EMBL/GenBank/DDBJ databases">
        <authorList>
            <person name="Jia N."/>
            <person name="Wang J."/>
            <person name="Shi W."/>
            <person name="Du L."/>
            <person name="Sun Y."/>
            <person name="Zhan W."/>
            <person name="Jiang J."/>
            <person name="Wang Q."/>
            <person name="Zhang B."/>
            <person name="Ji P."/>
            <person name="Sakyi L.B."/>
            <person name="Cui X."/>
            <person name="Yuan T."/>
            <person name="Jiang B."/>
            <person name="Yang W."/>
            <person name="Lam T.T.-Y."/>
            <person name="Chang Q."/>
            <person name="Ding S."/>
            <person name="Wang X."/>
            <person name="Zhu J."/>
            <person name="Ruan X."/>
            <person name="Zhao L."/>
            <person name="Wei J."/>
            <person name="Que T."/>
            <person name="Du C."/>
            <person name="Cheng J."/>
            <person name="Dai P."/>
            <person name="Han X."/>
            <person name="Huang E."/>
            <person name="Gao Y."/>
            <person name="Liu J."/>
            <person name="Shao H."/>
            <person name="Ye R."/>
            <person name="Li L."/>
            <person name="Wei W."/>
            <person name="Wang X."/>
            <person name="Wang C."/>
            <person name="Huo Q."/>
            <person name="Li W."/>
            <person name="Guo W."/>
            <person name="Chen H."/>
            <person name="Chen S."/>
            <person name="Zhou L."/>
            <person name="Zhou L."/>
            <person name="Ni X."/>
            <person name="Tian J."/>
            <person name="Zhou Y."/>
            <person name="Sheng Y."/>
            <person name="Liu T."/>
            <person name="Pan Y."/>
            <person name="Xia L."/>
            <person name="Li J."/>
            <person name="Zhao F."/>
            <person name="Cao W."/>
        </authorList>
    </citation>
    <scope>NUCLEOTIDE SEQUENCE</scope>
    <source>
        <strain evidence="5">Rmic-2018</strain>
        <tissue evidence="5">Larvae</tissue>
    </source>
</reference>
<keyword evidence="2" id="KW-0472">Membrane</keyword>
<evidence type="ECO:0000259" key="4">
    <source>
        <dbReference type="PROSITE" id="PS51034"/>
    </source>
</evidence>
<feature type="region of interest" description="Disordered" evidence="1">
    <location>
        <begin position="679"/>
        <end position="716"/>
    </location>
</feature>
<gene>
    <name evidence="5" type="ORF">HPB51_004599</name>
</gene>
<dbReference type="AlphaFoldDB" id="A0A9J6ELY8"/>
<dbReference type="VEuPathDB" id="VectorBase:LOC119181820"/>
<feature type="domain" description="Apple" evidence="3">
    <location>
        <begin position="334"/>
        <end position="412"/>
    </location>
</feature>
<protein>
    <submittedName>
        <fullName evidence="5">Uncharacterized protein</fullName>
    </submittedName>
</protein>
<feature type="region of interest" description="Disordered" evidence="1">
    <location>
        <begin position="805"/>
        <end position="845"/>
    </location>
</feature>
<comment type="caution">
    <text evidence="5">The sequence shown here is derived from an EMBL/GenBank/DDBJ whole genome shotgun (WGS) entry which is preliminary data.</text>
</comment>
<dbReference type="InterPro" id="IPR052774">
    <property type="entry name" value="Celegans_DevNeuronal_Protein"/>
</dbReference>